<dbReference type="PANTHER" id="PTHR31640:SF1">
    <property type="entry name" value="BRIDGE-LIKE LIPID TRANSFER PROTEIN FAMILY MEMBER 1"/>
    <property type="match status" value="1"/>
</dbReference>
<dbReference type="PANTHER" id="PTHR31640">
    <property type="entry name" value="TRANSMEMBRANE PROTEIN KIAA1109"/>
    <property type="match status" value="1"/>
</dbReference>
<accession>A0A7R9APX4</accession>
<protein>
    <recommendedName>
        <fullName evidence="1">Bridge-like lipid transfer protein family member 1 middle region domain-containing protein</fullName>
    </recommendedName>
</protein>
<organism evidence="2">
    <name type="scientific">Timema shepardi</name>
    <name type="common">Walking stick</name>
    <dbReference type="NCBI Taxonomy" id="629360"/>
    <lineage>
        <taxon>Eukaryota</taxon>
        <taxon>Metazoa</taxon>
        <taxon>Ecdysozoa</taxon>
        <taxon>Arthropoda</taxon>
        <taxon>Hexapoda</taxon>
        <taxon>Insecta</taxon>
        <taxon>Pterygota</taxon>
        <taxon>Neoptera</taxon>
        <taxon>Polyneoptera</taxon>
        <taxon>Phasmatodea</taxon>
        <taxon>Timematodea</taxon>
        <taxon>Timematoidea</taxon>
        <taxon>Timematidae</taxon>
        <taxon>Timema</taxon>
    </lineage>
</organism>
<proteinExistence type="predicted"/>
<dbReference type="GO" id="GO:0098793">
    <property type="term" value="C:presynapse"/>
    <property type="evidence" value="ECO:0007669"/>
    <property type="project" value="GOC"/>
</dbReference>
<name>A0A7R9APX4_TIMSH</name>
<dbReference type="AlphaFoldDB" id="A0A7R9APX4"/>
<evidence type="ECO:0000313" key="2">
    <source>
        <dbReference type="EMBL" id="CAD7257565.1"/>
    </source>
</evidence>
<feature type="domain" description="Bridge-like lipid transfer protein family member 1 middle region" evidence="1">
    <location>
        <begin position="220"/>
        <end position="305"/>
    </location>
</feature>
<dbReference type="Pfam" id="PF25039">
    <property type="entry name" value="BLTP1_M"/>
    <property type="match status" value="1"/>
</dbReference>
<sequence length="313" mass="34602">MADMTVDDMIQKRNILYISRGQLKKHTSTIINVGLNVRYISQQVNMPLLRLLHQISNMYQNVKETQLELKEQQPEVKRENSANLDIGLNNGSSSSYMNLSEGVTTPTFAMSPSGSGLEHITMASEKSKEIPIEMPKCWKTVYFLLDLYAIKPETKTLSHRFSVAADTPNSINRKFEGSFNAGKGTTYGSNEDPARHTKLNTEKPIEVVALHGMMTRGSKQLSSTLQSLSITAALLPSLQAQYKMDQVNSTGMTGSKAKFTIDLPHHSLSFTTKLQVTEANLPSEASIELPQVHVSAEYIQDGSNSVEAQFAGM</sequence>
<dbReference type="EMBL" id="OC000522">
    <property type="protein sequence ID" value="CAD7257565.1"/>
    <property type="molecule type" value="Genomic_DNA"/>
</dbReference>
<dbReference type="InterPro" id="IPR033616">
    <property type="entry name" value="BLTP1"/>
</dbReference>
<gene>
    <name evidence="2" type="ORF">TSIB3V08_LOCUS1823</name>
</gene>
<reference evidence="2" key="1">
    <citation type="submission" date="2020-11" db="EMBL/GenBank/DDBJ databases">
        <authorList>
            <person name="Tran Van P."/>
        </authorList>
    </citation>
    <scope>NUCLEOTIDE SEQUENCE</scope>
</reference>
<evidence type="ECO:0000259" key="1">
    <source>
        <dbReference type="Pfam" id="PF25039"/>
    </source>
</evidence>
<dbReference type="GO" id="GO:0048488">
    <property type="term" value="P:synaptic vesicle endocytosis"/>
    <property type="evidence" value="ECO:0007669"/>
    <property type="project" value="TreeGrafter"/>
</dbReference>
<dbReference type="InterPro" id="IPR056741">
    <property type="entry name" value="BLTP1_M"/>
</dbReference>